<proteinExistence type="predicted"/>
<dbReference type="GO" id="GO:0016740">
    <property type="term" value="F:transferase activity"/>
    <property type="evidence" value="ECO:0007669"/>
    <property type="project" value="UniProtKB-KW"/>
</dbReference>
<evidence type="ECO:0000259" key="1">
    <source>
        <dbReference type="Pfam" id="PF01425"/>
    </source>
</evidence>
<dbReference type="Gene3D" id="3.90.1300.10">
    <property type="entry name" value="Amidase signature (AS) domain"/>
    <property type="match status" value="1"/>
</dbReference>
<dbReference type="PANTHER" id="PTHR11895">
    <property type="entry name" value="TRANSAMIDASE"/>
    <property type="match status" value="1"/>
</dbReference>
<dbReference type="PROSITE" id="PS00571">
    <property type="entry name" value="AMIDASES"/>
    <property type="match status" value="1"/>
</dbReference>
<sequence>MTHDLNSTRARSSRASDPCFWSATQMHAAFRAKRFSPAEAVDACAGQIDQLEGTLAAFLAVDLDHARDAAALIDVSAEPAKNLAGIPYSLKDNIDVKNWRTTCHSSARRDVVADKDSDVASALRDAAAILIGKNSLHELATGGPSLDLPWPPARNPWDSARHPGGSSSGSAVAVAAGMAYFALGTDTGGSVRHPASACGIYGFKPTFEAISTTGVVPLSGSCDHVGVLCRSAHDLPLTMGAIAARSADRQAYQALALTTPKASLRGAVVGVIDSFSSGIDAHPEMTKALNAMIASLHKAGAIIKRVDAPPLARFIACSRSVVYTEAYAYHGEAIDAHPTAYGQRTLDRIGKGRLVTVREYVLAKDEQRLLTQQLDTALRDVDVCLSLSSFVFPCPIDDQALIRDTYDLQARVPFSLTGLPAASVPVGLSAQGLPVGLQFGAAAGRDISLVSFLQALEEAGLCGYTPPPA</sequence>
<dbReference type="PANTHER" id="PTHR11895:SF176">
    <property type="entry name" value="AMIDASE AMID-RELATED"/>
    <property type="match status" value="1"/>
</dbReference>
<dbReference type="InterPro" id="IPR036928">
    <property type="entry name" value="AS_sf"/>
</dbReference>
<dbReference type="InterPro" id="IPR023631">
    <property type="entry name" value="Amidase_dom"/>
</dbReference>
<dbReference type="Pfam" id="PF01425">
    <property type="entry name" value="Amidase"/>
    <property type="match status" value="1"/>
</dbReference>
<dbReference type="AlphaFoldDB" id="A0A6S7AR81"/>
<organism evidence="2 3">
    <name type="scientific">Achromobacter kerstersii</name>
    <dbReference type="NCBI Taxonomy" id="1353890"/>
    <lineage>
        <taxon>Bacteria</taxon>
        <taxon>Pseudomonadati</taxon>
        <taxon>Pseudomonadota</taxon>
        <taxon>Betaproteobacteria</taxon>
        <taxon>Burkholderiales</taxon>
        <taxon>Alcaligenaceae</taxon>
        <taxon>Achromobacter</taxon>
    </lineage>
</organism>
<dbReference type="InterPro" id="IPR000120">
    <property type="entry name" value="Amidase"/>
</dbReference>
<evidence type="ECO:0000313" key="2">
    <source>
        <dbReference type="EMBL" id="CAB3731269.1"/>
    </source>
</evidence>
<protein>
    <submittedName>
        <fullName evidence="2">Glutamyl-tRNA(Gln) amidotransferase subunit A</fullName>
        <ecNumber evidence="2">6.3.5.7</ecNumber>
    </submittedName>
</protein>
<dbReference type="InterPro" id="IPR020556">
    <property type="entry name" value="Amidase_CS"/>
</dbReference>
<keyword evidence="2" id="KW-0808">Transferase</keyword>
<reference evidence="2 3" key="1">
    <citation type="submission" date="2020-04" db="EMBL/GenBank/DDBJ databases">
        <authorList>
            <person name="De Canck E."/>
        </authorList>
    </citation>
    <scope>NUCLEOTIDE SEQUENCE [LARGE SCALE GENOMIC DNA]</scope>
    <source>
        <strain evidence="2 3">LMG 3441</strain>
    </source>
</reference>
<keyword evidence="2" id="KW-0436">Ligase</keyword>
<evidence type="ECO:0000313" key="3">
    <source>
        <dbReference type="Proteomes" id="UP000494269"/>
    </source>
</evidence>
<dbReference type="GO" id="GO:0050567">
    <property type="term" value="F:glutaminyl-tRNA synthase (glutamine-hydrolyzing) activity"/>
    <property type="evidence" value="ECO:0007669"/>
    <property type="project" value="UniProtKB-EC"/>
</dbReference>
<accession>A0A6S7AR81</accession>
<dbReference type="EC" id="6.3.5.7" evidence="2"/>
<dbReference type="SUPFAM" id="SSF75304">
    <property type="entry name" value="Amidase signature (AS) enzymes"/>
    <property type="match status" value="1"/>
</dbReference>
<dbReference type="RefSeq" id="WP_175171152.1">
    <property type="nucleotide sequence ID" value="NZ_CADIJQ010000009.1"/>
</dbReference>
<keyword evidence="3" id="KW-1185">Reference proteome</keyword>
<dbReference type="EMBL" id="CADIJQ010000009">
    <property type="protein sequence ID" value="CAB3731269.1"/>
    <property type="molecule type" value="Genomic_DNA"/>
</dbReference>
<feature type="domain" description="Amidase" evidence="1">
    <location>
        <begin position="39"/>
        <end position="449"/>
    </location>
</feature>
<dbReference type="Proteomes" id="UP000494269">
    <property type="component" value="Unassembled WGS sequence"/>
</dbReference>
<name>A0A6S7AR81_9BURK</name>
<gene>
    <name evidence="2" type="primary">gatA_3</name>
    <name evidence="2" type="ORF">LMG3441_04691</name>
</gene>